<sequence length="92" mass="10403">MTHAEVFEGTWEELAAQAETFKGRKLRLIVLPEGTENAGAMPGEVRLRETARRLFAEADNVERNPGPAHHKPYKTDVGKIITEKYRKMGLKL</sequence>
<dbReference type="EMBL" id="AZHX01002299">
    <property type="protein sequence ID" value="ETW95587.1"/>
    <property type="molecule type" value="Genomic_DNA"/>
</dbReference>
<evidence type="ECO:0000313" key="2">
    <source>
        <dbReference type="Proteomes" id="UP000019140"/>
    </source>
</evidence>
<organism evidence="1 2">
    <name type="scientific">Candidatus Entotheonella gemina</name>
    <dbReference type="NCBI Taxonomy" id="1429439"/>
    <lineage>
        <taxon>Bacteria</taxon>
        <taxon>Pseudomonadati</taxon>
        <taxon>Nitrospinota/Tectimicrobiota group</taxon>
        <taxon>Candidatus Tectimicrobiota</taxon>
        <taxon>Candidatus Entotheonellia</taxon>
        <taxon>Candidatus Entotheonellales</taxon>
        <taxon>Candidatus Entotheonellaceae</taxon>
        <taxon>Candidatus Entotheonella</taxon>
    </lineage>
</organism>
<accession>W4LC72</accession>
<dbReference type="HOGENOM" id="CLU_2407799_0_0_7"/>
<proteinExistence type="predicted"/>
<dbReference type="Proteomes" id="UP000019140">
    <property type="component" value="Unassembled WGS sequence"/>
</dbReference>
<evidence type="ECO:0000313" key="1">
    <source>
        <dbReference type="EMBL" id="ETW95587.1"/>
    </source>
</evidence>
<gene>
    <name evidence="1" type="ORF">ETSY2_47935</name>
</gene>
<comment type="caution">
    <text evidence="1">The sequence shown here is derived from an EMBL/GenBank/DDBJ whole genome shotgun (WGS) entry which is preliminary data.</text>
</comment>
<protein>
    <submittedName>
        <fullName evidence="1">Uncharacterized protein</fullName>
    </submittedName>
</protein>
<reference evidence="1 2" key="1">
    <citation type="journal article" date="2014" name="Nature">
        <title>An environmental bacterial taxon with a large and distinct metabolic repertoire.</title>
        <authorList>
            <person name="Wilson M.C."/>
            <person name="Mori T."/>
            <person name="Ruckert C."/>
            <person name="Uria A.R."/>
            <person name="Helf M.J."/>
            <person name="Takada K."/>
            <person name="Gernert C."/>
            <person name="Steffens U.A."/>
            <person name="Heycke N."/>
            <person name="Schmitt S."/>
            <person name="Rinke C."/>
            <person name="Helfrich E.J."/>
            <person name="Brachmann A.O."/>
            <person name="Gurgui C."/>
            <person name="Wakimoto T."/>
            <person name="Kracht M."/>
            <person name="Crusemann M."/>
            <person name="Hentschel U."/>
            <person name="Abe I."/>
            <person name="Matsunaga S."/>
            <person name="Kalinowski J."/>
            <person name="Takeyama H."/>
            <person name="Piel J."/>
        </authorList>
    </citation>
    <scope>NUCLEOTIDE SEQUENCE [LARGE SCALE GENOMIC DNA]</scope>
    <source>
        <strain evidence="2">TSY2</strain>
    </source>
</reference>
<name>W4LC72_9BACT</name>
<keyword evidence="2" id="KW-1185">Reference proteome</keyword>
<dbReference type="AlphaFoldDB" id="W4LC72"/>